<name>A0A1X7AEU3_9GAMM</name>
<dbReference type="Pfam" id="PF09574">
    <property type="entry name" value="DUF2374"/>
    <property type="match status" value="1"/>
</dbReference>
<protein>
    <recommendedName>
        <fullName evidence="4">TIGR02808 family protein</fullName>
    </recommendedName>
</protein>
<dbReference type="Proteomes" id="UP000196573">
    <property type="component" value="Unassembled WGS sequence"/>
</dbReference>
<dbReference type="EMBL" id="FWPT01000001">
    <property type="protein sequence ID" value="SMA35072.1"/>
    <property type="molecule type" value="Genomic_DNA"/>
</dbReference>
<keyword evidence="3" id="KW-1185">Reference proteome</keyword>
<evidence type="ECO:0008006" key="4">
    <source>
        <dbReference type="Google" id="ProtNLM"/>
    </source>
</evidence>
<feature type="transmembrane region" description="Helical" evidence="1">
    <location>
        <begin position="6"/>
        <end position="33"/>
    </location>
</feature>
<dbReference type="OrthoDB" id="6198493at2"/>
<sequence length="42" mass="4636">MSEFIWLFLGYSATPAILLFGFLTTAAVGCFLVELIKGKQTH</sequence>
<dbReference type="InterPro" id="IPR014175">
    <property type="entry name" value="CHP02808"/>
</dbReference>
<keyword evidence="1" id="KW-0472">Membrane</keyword>
<gene>
    <name evidence="2" type="ORF">EHSB41UT_00489</name>
</gene>
<evidence type="ECO:0000313" key="3">
    <source>
        <dbReference type="Proteomes" id="UP000196573"/>
    </source>
</evidence>
<evidence type="ECO:0000313" key="2">
    <source>
        <dbReference type="EMBL" id="SMA35072.1"/>
    </source>
</evidence>
<accession>A0A1X7AEU3</accession>
<dbReference type="RefSeq" id="WP_106408267.1">
    <property type="nucleotide sequence ID" value="NZ_CBCSCN010000004.1"/>
</dbReference>
<keyword evidence="1" id="KW-0812">Transmembrane</keyword>
<evidence type="ECO:0000256" key="1">
    <source>
        <dbReference type="SAM" id="Phobius"/>
    </source>
</evidence>
<organism evidence="2 3">
    <name type="scientific">Parendozoicomonas haliclonae</name>
    <dbReference type="NCBI Taxonomy" id="1960125"/>
    <lineage>
        <taxon>Bacteria</taxon>
        <taxon>Pseudomonadati</taxon>
        <taxon>Pseudomonadota</taxon>
        <taxon>Gammaproteobacteria</taxon>
        <taxon>Oceanospirillales</taxon>
        <taxon>Endozoicomonadaceae</taxon>
        <taxon>Parendozoicomonas</taxon>
    </lineage>
</organism>
<reference evidence="2 3" key="1">
    <citation type="submission" date="2017-03" db="EMBL/GenBank/DDBJ databases">
        <authorList>
            <person name="Afonso C.L."/>
            <person name="Miller P.J."/>
            <person name="Scott M.A."/>
            <person name="Spackman E."/>
            <person name="Goraichik I."/>
            <person name="Dimitrov K.M."/>
            <person name="Suarez D.L."/>
            <person name="Swayne D.E."/>
        </authorList>
    </citation>
    <scope>NUCLEOTIDE SEQUENCE [LARGE SCALE GENOMIC DNA]</scope>
    <source>
        <strain evidence="2">SB41UT1</strain>
    </source>
</reference>
<keyword evidence="1" id="KW-1133">Transmembrane helix</keyword>
<dbReference type="AlphaFoldDB" id="A0A1X7AEU3"/>
<proteinExistence type="predicted"/>